<comment type="caution">
    <text evidence="1">The sequence shown here is derived from an EMBL/GenBank/DDBJ whole genome shotgun (WGS) entry which is preliminary data.</text>
</comment>
<organism evidence="1 2">
    <name type="scientific">Sporosarcina limicola</name>
    <dbReference type="NCBI Taxonomy" id="34101"/>
    <lineage>
        <taxon>Bacteria</taxon>
        <taxon>Bacillati</taxon>
        <taxon>Bacillota</taxon>
        <taxon>Bacilli</taxon>
        <taxon>Bacillales</taxon>
        <taxon>Caryophanaceae</taxon>
        <taxon>Sporosarcina</taxon>
    </lineage>
</organism>
<dbReference type="GO" id="GO:0004803">
    <property type="term" value="F:transposase activity"/>
    <property type="evidence" value="ECO:0007669"/>
    <property type="project" value="InterPro"/>
</dbReference>
<evidence type="ECO:0000313" key="2">
    <source>
        <dbReference type="Proteomes" id="UP000658225"/>
    </source>
</evidence>
<reference evidence="1" key="1">
    <citation type="submission" date="2020-10" db="EMBL/GenBank/DDBJ databases">
        <title>Genomic Encyclopedia of Type Strains, Phase IV (KMG-IV): sequencing the most valuable type-strain genomes for metagenomic binning, comparative biology and taxonomic classification.</title>
        <authorList>
            <person name="Goeker M."/>
        </authorList>
    </citation>
    <scope>NUCLEOTIDE SEQUENCE</scope>
    <source>
        <strain evidence="1">DSM 13886</strain>
    </source>
</reference>
<dbReference type="AlphaFoldDB" id="A0A927MN92"/>
<name>A0A927MN92_9BACL</name>
<dbReference type="InterPro" id="IPR002514">
    <property type="entry name" value="Transposase_8"/>
</dbReference>
<dbReference type="SUPFAM" id="SSF46689">
    <property type="entry name" value="Homeodomain-like"/>
    <property type="match status" value="1"/>
</dbReference>
<dbReference type="EMBL" id="JADBEL010000020">
    <property type="protein sequence ID" value="MBE1556002.1"/>
    <property type="molecule type" value="Genomic_DNA"/>
</dbReference>
<proteinExistence type="predicted"/>
<dbReference type="Gene3D" id="1.10.10.10">
    <property type="entry name" value="Winged helix-like DNA-binding domain superfamily/Winged helix DNA-binding domain"/>
    <property type="match status" value="1"/>
</dbReference>
<accession>A0A927MN92</accession>
<evidence type="ECO:0000313" key="1">
    <source>
        <dbReference type="EMBL" id="MBE1556002.1"/>
    </source>
</evidence>
<dbReference type="RefSeq" id="WP_192599689.1">
    <property type="nucleotide sequence ID" value="NZ_JADBEL010000020.1"/>
</dbReference>
<dbReference type="InterPro" id="IPR036388">
    <property type="entry name" value="WH-like_DNA-bd_sf"/>
</dbReference>
<keyword evidence="2" id="KW-1185">Reference proteome</keyword>
<gene>
    <name evidence="1" type="ORF">H4683_003123</name>
</gene>
<dbReference type="Proteomes" id="UP000658225">
    <property type="component" value="Unassembled WGS sequence"/>
</dbReference>
<dbReference type="InterPro" id="IPR009057">
    <property type="entry name" value="Homeodomain-like_sf"/>
</dbReference>
<dbReference type="GO" id="GO:0006313">
    <property type="term" value="P:DNA transposition"/>
    <property type="evidence" value="ECO:0007669"/>
    <property type="project" value="InterPro"/>
</dbReference>
<protein>
    <submittedName>
        <fullName evidence="1">Transposase-like protein</fullName>
    </submittedName>
</protein>
<sequence length="109" mass="13135">MVYRPRRKRNINTSPENKIKAVERILEENIPTKQMAEKMDVSQTSIQQWVRQYKDFGPAYFLEKDTHNSEMTMVDIEELVRLKAIEKAYKEQQIQVEILKKFQTFLKQK</sequence>
<dbReference type="GO" id="GO:0003677">
    <property type="term" value="F:DNA binding"/>
    <property type="evidence" value="ECO:0007669"/>
    <property type="project" value="InterPro"/>
</dbReference>
<dbReference type="Pfam" id="PF01527">
    <property type="entry name" value="HTH_Tnp_1"/>
    <property type="match status" value="1"/>
</dbReference>